<dbReference type="PROSITE" id="PS51257">
    <property type="entry name" value="PROKAR_LIPOPROTEIN"/>
    <property type="match status" value="1"/>
</dbReference>
<dbReference type="AlphaFoldDB" id="A0A4R6JCI7"/>
<name>A0A4R6JCI7_9ACTN</name>
<evidence type="ECO:0000256" key="1">
    <source>
        <dbReference type="SAM" id="MobiDB-lite"/>
    </source>
</evidence>
<sequence>MRTDDTGPVKVVHAQLGVLLCLPFLVAACGTETAPTADASPSAYISLQMQGSPSSGQPSPEATPTQTQPAPFPTKLPSRPPVPESAYQQITVARLDAPESALRAPGPGNAQVILACDYEEWSLQYETNLHDARLNPPGQHPMGDQRGDYLNARTSTRSGEALGNHGDPVAAGYIARSYTEDSWPQWKLVTAFEVQRRDLTRKNVLGARNQYAIGCSAKYVPTLLDAVRVSIYAPWDWKI</sequence>
<proteinExistence type="predicted"/>
<evidence type="ECO:0000313" key="3">
    <source>
        <dbReference type="Proteomes" id="UP000295388"/>
    </source>
</evidence>
<evidence type="ECO:0000313" key="2">
    <source>
        <dbReference type="EMBL" id="TDO33484.1"/>
    </source>
</evidence>
<dbReference type="EMBL" id="SNWQ01000032">
    <property type="protein sequence ID" value="TDO33484.1"/>
    <property type="molecule type" value="Genomic_DNA"/>
</dbReference>
<dbReference type="RefSeq" id="WP_133805273.1">
    <property type="nucleotide sequence ID" value="NZ_SNWQ01000032.1"/>
</dbReference>
<feature type="compositionally biased region" description="Pro residues" evidence="1">
    <location>
        <begin position="70"/>
        <end position="83"/>
    </location>
</feature>
<keyword evidence="3" id="KW-1185">Reference proteome</keyword>
<comment type="caution">
    <text evidence="2">The sequence shown here is derived from an EMBL/GenBank/DDBJ whole genome shotgun (WGS) entry which is preliminary data.</text>
</comment>
<gene>
    <name evidence="2" type="ORF">EV643_13219</name>
</gene>
<protein>
    <submittedName>
        <fullName evidence="2">Uncharacterized protein</fullName>
    </submittedName>
</protein>
<feature type="compositionally biased region" description="Low complexity" evidence="1">
    <location>
        <begin position="50"/>
        <end position="69"/>
    </location>
</feature>
<dbReference type="OrthoDB" id="3820358at2"/>
<feature type="region of interest" description="Disordered" evidence="1">
    <location>
        <begin position="47"/>
        <end position="83"/>
    </location>
</feature>
<accession>A0A4R6JCI7</accession>
<organism evidence="2 3">
    <name type="scientific">Kribbella caucasensis</name>
    <dbReference type="NCBI Taxonomy" id="2512215"/>
    <lineage>
        <taxon>Bacteria</taxon>
        <taxon>Bacillati</taxon>
        <taxon>Actinomycetota</taxon>
        <taxon>Actinomycetes</taxon>
        <taxon>Propionibacteriales</taxon>
        <taxon>Kribbellaceae</taxon>
        <taxon>Kribbella</taxon>
    </lineage>
</organism>
<reference evidence="2 3" key="1">
    <citation type="submission" date="2019-03" db="EMBL/GenBank/DDBJ databases">
        <title>Genomic Encyclopedia of Type Strains, Phase III (KMG-III): the genomes of soil and plant-associated and newly described type strains.</title>
        <authorList>
            <person name="Whitman W."/>
        </authorList>
    </citation>
    <scope>NUCLEOTIDE SEQUENCE [LARGE SCALE GENOMIC DNA]</scope>
    <source>
        <strain evidence="2 3">VKM Ac-2527</strain>
    </source>
</reference>
<dbReference type="Proteomes" id="UP000295388">
    <property type="component" value="Unassembled WGS sequence"/>
</dbReference>